<feature type="region of interest" description="Disordered" evidence="1">
    <location>
        <begin position="1"/>
        <end position="59"/>
    </location>
</feature>
<gene>
    <name evidence="2" type="ORF">GCM10010255_81840</name>
</gene>
<evidence type="ECO:0000256" key="1">
    <source>
        <dbReference type="SAM" id="MobiDB-lite"/>
    </source>
</evidence>
<keyword evidence="3" id="KW-1185">Reference proteome</keyword>
<protein>
    <submittedName>
        <fullName evidence="2">Uncharacterized protein</fullName>
    </submittedName>
</protein>
<organism evidence="2 3">
    <name type="scientific">Streptomyces coeruleofuscus</name>
    <dbReference type="NCBI Taxonomy" id="66879"/>
    <lineage>
        <taxon>Bacteria</taxon>
        <taxon>Bacillati</taxon>
        <taxon>Actinomycetota</taxon>
        <taxon>Actinomycetes</taxon>
        <taxon>Kitasatosporales</taxon>
        <taxon>Streptomycetaceae</taxon>
        <taxon>Streptomyces</taxon>
    </lineage>
</organism>
<dbReference type="EMBL" id="BAAASE010000018">
    <property type="protein sequence ID" value="GAA2427019.1"/>
    <property type="molecule type" value="Genomic_DNA"/>
</dbReference>
<reference evidence="2 3" key="1">
    <citation type="journal article" date="2019" name="Int. J. Syst. Evol. Microbiol.">
        <title>The Global Catalogue of Microorganisms (GCM) 10K type strain sequencing project: providing services to taxonomists for standard genome sequencing and annotation.</title>
        <authorList>
            <consortium name="The Broad Institute Genomics Platform"/>
            <consortium name="The Broad Institute Genome Sequencing Center for Infectious Disease"/>
            <person name="Wu L."/>
            <person name="Ma J."/>
        </authorList>
    </citation>
    <scope>NUCLEOTIDE SEQUENCE [LARGE SCALE GENOMIC DNA]</scope>
    <source>
        <strain evidence="2 3">JCM 4358</strain>
    </source>
</reference>
<evidence type="ECO:0000313" key="2">
    <source>
        <dbReference type="EMBL" id="GAA2427019.1"/>
    </source>
</evidence>
<evidence type="ECO:0000313" key="3">
    <source>
        <dbReference type="Proteomes" id="UP001499986"/>
    </source>
</evidence>
<accession>A0ABN3JDG0</accession>
<comment type="caution">
    <text evidence="2">The sequence shown here is derived from an EMBL/GenBank/DDBJ whole genome shotgun (WGS) entry which is preliminary data.</text>
</comment>
<dbReference type="Proteomes" id="UP001499986">
    <property type="component" value="Unassembled WGS sequence"/>
</dbReference>
<sequence length="59" mass="6266">MVTTRTPQRGFRRRTGGAGLRGARPWEGCGRRCGAAVDRGDRGGVGKGAPPDDGRTWDP</sequence>
<name>A0ABN3JDG0_9ACTN</name>
<feature type="compositionally biased region" description="Basic and acidic residues" evidence="1">
    <location>
        <begin position="38"/>
        <end position="59"/>
    </location>
</feature>
<proteinExistence type="predicted"/>